<dbReference type="AlphaFoldDB" id="A0A0F8VXF5"/>
<gene>
    <name evidence="3" type="ORF">LCGC14_3138840</name>
</gene>
<evidence type="ECO:0000259" key="2">
    <source>
        <dbReference type="Pfam" id="PF01408"/>
    </source>
</evidence>
<feature type="non-terminal residue" evidence="3">
    <location>
        <position position="86"/>
    </location>
</feature>
<evidence type="ECO:0000256" key="1">
    <source>
        <dbReference type="SAM" id="Phobius"/>
    </source>
</evidence>
<feature type="domain" description="Gfo/Idh/MocA-like oxidoreductase N-terminal" evidence="2">
    <location>
        <begin position="5"/>
        <end position="66"/>
    </location>
</feature>
<evidence type="ECO:0000313" key="3">
    <source>
        <dbReference type="EMBL" id="KKK49063.1"/>
    </source>
</evidence>
<feature type="transmembrane region" description="Helical" evidence="1">
    <location>
        <begin position="64"/>
        <end position="82"/>
    </location>
</feature>
<comment type="caution">
    <text evidence="3">The sequence shown here is derived from an EMBL/GenBank/DDBJ whole genome shotgun (WGS) entry which is preliminary data.</text>
</comment>
<keyword evidence="1" id="KW-0812">Transmembrane</keyword>
<keyword evidence="1" id="KW-0472">Membrane</keyword>
<name>A0A0F8VXF5_9ZZZZ</name>
<sequence length="86" mass="9292">MPVPIAVVGAGRMGKLHARVLSEMDEADLVCVVDTNPAAAKAVARQRDCRALTDVSQAVDLVDAWIAGVVLFWLFHCGAVIYEERL</sequence>
<dbReference type="InterPro" id="IPR000683">
    <property type="entry name" value="Gfo/Idh/MocA-like_OxRdtase_N"/>
</dbReference>
<protein>
    <recommendedName>
        <fullName evidence="2">Gfo/Idh/MocA-like oxidoreductase N-terminal domain-containing protein</fullName>
    </recommendedName>
</protein>
<reference evidence="3" key="1">
    <citation type="journal article" date="2015" name="Nature">
        <title>Complex archaea that bridge the gap between prokaryotes and eukaryotes.</title>
        <authorList>
            <person name="Spang A."/>
            <person name="Saw J.H."/>
            <person name="Jorgensen S.L."/>
            <person name="Zaremba-Niedzwiedzka K."/>
            <person name="Martijn J."/>
            <person name="Lind A.E."/>
            <person name="van Eijk R."/>
            <person name="Schleper C."/>
            <person name="Guy L."/>
            <person name="Ettema T.J."/>
        </authorList>
    </citation>
    <scope>NUCLEOTIDE SEQUENCE</scope>
</reference>
<organism evidence="3">
    <name type="scientific">marine sediment metagenome</name>
    <dbReference type="NCBI Taxonomy" id="412755"/>
    <lineage>
        <taxon>unclassified sequences</taxon>
        <taxon>metagenomes</taxon>
        <taxon>ecological metagenomes</taxon>
    </lineage>
</organism>
<dbReference type="Pfam" id="PF01408">
    <property type="entry name" value="GFO_IDH_MocA"/>
    <property type="match status" value="1"/>
</dbReference>
<proteinExistence type="predicted"/>
<keyword evidence="1" id="KW-1133">Transmembrane helix</keyword>
<dbReference type="EMBL" id="LAZR01068747">
    <property type="protein sequence ID" value="KKK49063.1"/>
    <property type="molecule type" value="Genomic_DNA"/>
</dbReference>
<dbReference type="GO" id="GO:0000166">
    <property type="term" value="F:nucleotide binding"/>
    <property type="evidence" value="ECO:0007669"/>
    <property type="project" value="InterPro"/>
</dbReference>
<accession>A0A0F8VXF5</accession>
<dbReference type="SUPFAM" id="SSF51735">
    <property type="entry name" value="NAD(P)-binding Rossmann-fold domains"/>
    <property type="match status" value="1"/>
</dbReference>
<dbReference type="Gene3D" id="3.40.50.720">
    <property type="entry name" value="NAD(P)-binding Rossmann-like Domain"/>
    <property type="match status" value="1"/>
</dbReference>
<dbReference type="InterPro" id="IPR036291">
    <property type="entry name" value="NAD(P)-bd_dom_sf"/>
</dbReference>